<feature type="transmembrane region" description="Helical" evidence="6">
    <location>
        <begin position="153"/>
        <end position="172"/>
    </location>
</feature>
<comment type="subcellular location">
    <subcellularLocation>
        <location evidence="1">Membrane</location>
        <topology evidence="1">Multi-pass membrane protein</topology>
    </subcellularLocation>
</comment>
<feature type="transmembrane region" description="Helical" evidence="6">
    <location>
        <begin position="127"/>
        <end position="147"/>
    </location>
</feature>
<keyword evidence="4 6" id="KW-1133">Transmembrane helix</keyword>
<evidence type="ECO:0000256" key="2">
    <source>
        <dbReference type="ARBA" id="ARBA00008130"/>
    </source>
</evidence>
<sequence length="280" mass="30584">MESSLVYSQSQWDIVLASFVLAGFALFATFVYLLATRRELSPRYRPAGSAGALIGLVASAAYLLLTVSWLSGFDFDRSTATFHPSDSVLQFRNAYRYVDWAVTVPLLTFELLFVSTLTGARARKNRLVLGALAFLMIATGFLGADTFNSTTGRLVWGLVSTVFFVPLYVTLLRTAFRSARELGEPAGPSLRRAGLMLSWTWGVYPLAYCIPFFFADSPGWVVAAQLAFTLTDIAAKVGYGFFIHAVAKARTALDVSAGETVHPEDVYVDQVKVADARLVA</sequence>
<keyword evidence="3 6" id="KW-0812">Transmembrane</keyword>
<organism evidence="7 8">
    <name type="scientific">Microlunatus sagamiharensis</name>
    <dbReference type="NCBI Taxonomy" id="546874"/>
    <lineage>
        <taxon>Bacteria</taxon>
        <taxon>Bacillati</taxon>
        <taxon>Actinomycetota</taxon>
        <taxon>Actinomycetes</taxon>
        <taxon>Propionibacteriales</taxon>
        <taxon>Propionibacteriaceae</taxon>
        <taxon>Microlunatus</taxon>
    </lineage>
</organism>
<dbReference type="Proteomes" id="UP000198825">
    <property type="component" value="Chromosome I"/>
</dbReference>
<protein>
    <submittedName>
        <fullName evidence="7">Bacteriorhodopsin</fullName>
    </submittedName>
</protein>
<dbReference type="InterPro" id="IPR001425">
    <property type="entry name" value="Arc/bac/fun_rhodopsins"/>
</dbReference>
<keyword evidence="5 6" id="KW-0472">Membrane</keyword>
<dbReference type="Pfam" id="PF01036">
    <property type="entry name" value="Bac_rhodopsin"/>
    <property type="match status" value="1"/>
</dbReference>
<dbReference type="GO" id="GO:0016020">
    <property type="term" value="C:membrane"/>
    <property type="evidence" value="ECO:0007669"/>
    <property type="project" value="UniProtKB-SubCell"/>
</dbReference>
<keyword evidence="8" id="KW-1185">Reference proteome</keyword>
<evidence type="ECO:0000256" key="1">
    <source>
        <dbReference type="ARBA" id="ARBA00004141"/>
    </source>
</evidence>
<evidence type="ECO:0000256" key="6">
    <source>
        <dbReference type="SAM" id="Phobius"/>
    </source>
</evidence>
<dbReference type="PRINTS" id="PR00251">
    <property type="entry name" value="BACTRLOPSIN"/>
</dbReference>
<dbReference type="Gene3D" id="1.20.1070.10">
    <property type="entry name" value="Rhodopsin 7-helix transmembrane proteins"/>
    <property type="match status" value="1"/>
</dbReference>
<comment type="similarity">
    <text evidence="2">Belongs to the archaeal/bacterial/fungal opsin family.</text>
</comment>
<dbReference type="EMBL" id="LT629799">
    <property type="protein sequence ID" value="SDU83591.1"/>
    <property type="molecule type" value="Genomic_DNA"/>
</dbReference>
<evidence type="ECO:0000256" key="3">
    <source>
        <dbReference type="ARBA" id="ARBA00022692"/>
    </source>
</evidence>
<gene>
    <name evidence="7" type="ORF">SAMN04488544_0709</name>
</gene>
<feature type="transmembrane region" description="Helical" evidence="6">
    <location>
        <begin position="14"/>
        <end position="35"/>
    </location>
</feature>
<reference evidence="8" key="1">
    <citation type="submission" date="2016-10" db="EMBL/GenBank/DDBJ databases">
        <authorList>
            <person name="Varghese N."/>
            <person name="Submissions S."/>
        </authorList>
    </citation>
    <scope>NUCLEOTIDE SEQUENCE [LARGE SCALE GENOMIC DNA]</scope>
    <source>
        <strain evidence="8">DSM 21743</strain>
    </source>
</reference>
<dbReference type="RefSeq" id="WP_157719752.1">
    <property type="nucleotide sequence ID" value="NZ_LT629799.1"/>
</dbReference>
<proteinExistence type="inferred from homology"/>
<feature type="transmembrane region" description="Helical" evidence="6">
    <location>
        <begin position="220"/>
        <end position="242"/>
    </location>
</feature>
<evidence type="ECO:0000256" key="5">
    <source>
        <dbReference type="ARBA" id="ARBA00023136"/>
    </source>
</evidence>
<evidence type="ECO:0000256" key="4">
    <source>
        <dbReference type="ARBA" id="ARBA00022989"/>
    </source>
</evidence>
<feature type="transmembrane region" description="Helical" evidence="6">
    <location>
        <begin position="193"/>
        <end position="214"/>
    </location>
</feature>
<accession>A0A1H2LSK4</accession>
<evidence type="ECO:0000313" key="7">
    <source>
        <dbReference type="EMBL" id="SDU83591.1"/>
    </source>
</evidence>
<feature type="transmembrane region" description="Helical" evidence="6">
    <location>
        <begin position="100"/>
        <end position="120"/>
    </location>
</feature>
<dbReference type="SUPFAM" id="SSF81321">
    <property type="entry name" value="Family A G protein-coupled receptor-like"/>
    <property type="match status" value="1"/>
</dbReference>
<dbReference type="STRING" id="546874.SAMN04488544_0709"/>
<dbReference type="OrthoDB" id="9792271at2"/>
<dbReference type="SMART" id="SM01021">
    <property type="entry name" value="Bac_rhodopsin"/>
    <property type="match status" value="1"/>
</dbReference>
<evidence type="ECO:0000313" key="8">
    <source>
        <dbReference type="Proteomes" id="UP000198825"/>
    </source>
</evidence>
<dbReference type="AlphaFoldDB" id="A0A1H2LSK4"/>
<feature type="transmembrane region" description="Helical" evidence="6">
    <location>
        <begin position="47"/>
        <end position="70"/>
    </location>
</feature>
<name>A0A1H2LSK4_9ACTN</name>